<dbReference type="Gene3D" id="2.130.10.10">
    <property type="entry name" value="YVTN repeat-like/Quinoprotein amine dehydrogenase"/>
    <property type="match status" value="1"/>
</dbReference>
<dbReference type="OrthoDB" id="128867at2759"/>
<dbReference type="InterPro" id="IPR036322">
    <property type="entry name" value="WD40_repeat_dom_sf"/>
</dbReference>
<dbReference type="EMBL" id="NEDP02001349">
    <property type="protein sequence ID" value="OWF53395.1"/>
    <property type="molecule type" value="Genomic_DNA"/>
</dbReference>
<evidence type="ECO:0000256" key="2">
    <source>
        <dbReference type="ARBA" id="ARBA00022737"/>
    </source>
</evidence>
<sequence>MKRNNLMAKWRQHDAESNYTDHDRRSKTSSPHSADGRTKTFIPQRAEGRPHMEEKGQPKKLKTSRKERKPGNLSQQNKTTGNNCGQADTLDIPGFYFDAEKKKYFRIQPNHNSSSSSTVTRETIQRREKEQLRLKELSGPETCRKLTQSTNHTSGSKSSSDLPHLLNSICTGAMSKHRFDNLFAFKRISNIDLTHSGCRRLISQIQPTYSKLEHMHKMEVSENADCILGLWSKQEISSYSIQLIDLKRDKRTNVRSRLCVNMESPEFSALVIWNKVTDVCWADLKRNYGNNNGRHVLFTTMSLTCAGDDMSMARIRQFPQTFDRAHDLEFSLGHKCTWTCAWNTHGQNFSVGSEKCGLLLDVETRRLWELNTNNGDPLAQIFDTKTRYCLYTGTRKNQILTHDLRSISSRPTASMSQSCSVCSLRLFQDNTKLLASDVRGKVCLWDLRMRKVVQQYTGLKNQYRCIPIHVDDQERIVYGADSEGYTRFWCLQTGALLRTIPPPSSLAQDFIPSVAYSDRWSGEEGNAGLLMGLGDKFYLYPSMSTDDITESPESVNVSTPIYF</sequence>
<feature type="compositionally biased region" description="Low complexity" evidence="3">
    <location>
        <begin position="149"/>
        <end position="160"/>
    </location>
</feature>
<keyword evidence="1" id="KW-0853">WD repeat</keyword>
<reference evidence="4 5" key="1">
    <citation type="journal article" date="2017" name="Nat. Ecol. Evol.">
        <title>Scallop genome provides insights into evolution of bilaterian karyotype and development.</title>
        <authorList>
            <person name="Wang S."/>
            <person name="Zhang J."/>
            <person name="Jiao W."/>
            <person name="Li J."/>
            <person name="Xun X."/>
            <person name="Sun Y."/>
            <person name="Guo X."/>
            <person name="Huan P."/>
            <person name="Dong B."/>
            <person name="Zhang L."/>
            <person name="Hu X."/>
            <person name="Sun X."/>
            <person name="Wang J."/>
            <person name="Zhao C."/>
            <person name="Wang Y."/>
            <person name="Wang D."/>
            <person name="Huang X."/>
            <person name="Wang R."/>
            <person name="Lv J."/>
            <person name="Li Y."/>
            <person name="Zhang Z."/>
            <person name="Liu B."/>
            <person name="Lu W."/>
            <person name="Hui Y."/>
            <person name="Liang J."/>
            <person name="Zhou Z."/>
            <person name="Hou R."/>
            <person name="Li X."/>
            <person name="Liu Y."/>
            <person name="Li H."/>
            <person name="Ning X."/>
            <person name="Lin Y."/>
            <person name="Zhao L."/>
            <person name="Xing Q."/>
            <person name="Dou J."/>
            <person name="Li Y."/>
            <person name="Mao J."/>
            <person name="Guo H."/>
            <person name="Dou H."/>
            <person name="Li T."/>
            <person name="Mu C."/>
            <person name="Jiang W."/>
            <person name="Fu Q."/>
            <person name="Fu X."/>
            <person name="Miao Y."/>
            <person name="Liu J."/>
            <person name="Yu Q."/>
            <person name="Li R."/>
            <person name="Liao H."/>
            <person name="Li X."/>
            <person name="Kong Y."/>
            <person name="Jiang Z."/>
            <person name="Chourrout D."/>
            <person name="Li R."/>
            <person name="Bao Z."/>
        </authorList>
    </citation>
    <scope>NUCLEOTIDE SEQUENCE [LARGE SCALE GENOMIC DNA]</scope>
    <source>
        <strain evidence="4 5">PY_sf001</strain>
    </source>
</reference>
<feature type="region of interest" description="Disordered" evidence="3">
    <location>
        <begin position="141"/>
        <end position="161"/>
    </location>
</feature>
<proteinExistence type="predicted"/>
<organism evidence="4 5">
    <name type="scientific">Mizuhopecten yessoensis</name>
    <name type="common">Japanese scallop</name>
    <name type="synonym">Patinopecten yessoensis</name>
    <dbReference type="NCBI Taxonomy" id="6573"/>
    <lineage>
        <taxon>Eukaryota</taxon>
        <taxon>Metazoa</taxon>
        <taxon>Spiralia</taxon>
        <taxon>Lophotrochozoa</taxon>
        <taxon>Mollusca</taxon>
        <taxon>Bivalvia</taxon>
        <taxon>Autobranchia</taxon>
        <taxon>Pteriomorphia</taxon>
        <taxon>Pectinida</taxon>
        <taxon>Pectinoidea</taxon>
        <taxon>Pectinidae</taxon>
        <taxon>Mizuhopecten</taxon>
    </lineage>
</organism>
<dbReference type="InterPro" id="IPR052254">
    <property type="entry name" value="CUL4-DDB1_E3_ligase_receptor"/>
</dbReference>
<comment type="caution">
    <text evidence="4">The sequence shown here is derived from an EMBL/GenBank/DDBJ whole genome shotgun (WGS) entry which is preliminary data.</text>
</comment>
<evidence type="ECO:0000313" key="5">
    <source>
        <dbReference type="Proteomes" id="UP000242188"/>
    </source>
</evidence>
<accession>A0A210QXE7</accession>
<dbReference type="PANTHER" id="PTHR44472">
    <property type="entry name" value="DDB1- AND CUL4-ASSOCIATED FACTOR 4-RELATED"/>
    <property type="match status" value="1"/>
</dbReference>
<keyword evidence="2" id="KW-0677">Repeat</keyword>
<evidence type="ECO:0000256" key="1">
    <source>
        <dbReference type="ARBA" id="ARBA00022574"/>
    </source>
</evidence>
<evidence type="ECO:0000256" key="3">
    <source>
        <dbReference type="SAM" id="MobiDB-lite"/>
    </source>
</evidence>
<protein>
    <submittedName>
        <fullName evidence="4">Uncharacterized protein</fullName>
    </submittedName>
</protein>
<dbReference type="GO" id="GO:0080008">
    <property type="term" value="C:Cul4-RING E3 ubiquitin ligase complex"/>
    <property type="evidence" value="ECO:0007669"/>
    <property type="project" value="TreeGrafter"/>
</dbReference>
<feature type="compositionally biased region" description="Polar residues" evidence="3">
    <location>
        <begin position="72"/>
        <end position="86"/>
    </location>
</feature>
<feature type="compositionally biased region" description="Basic residues" evidence="3">
    <location>
        <begin position="58"/>
        <end position="68"/>
    </location>
</feature>
<gene>
    <name evidence="4" type="ORF">KP79_PYT10493</name>
</gene>
<feature type="compositionally biased region" description="Basic and acidic residues" evidence="3">
    <location>
        <begin position="46"/>
        <end position="57"/>
    </location>
</feature>
<dbReference type="Pfam" id="PF23761">
    <property type="entry name" value="Beta-prop_DCAF4"/>
    <property type="match status" value="1"/>
</dbReference>
<dbReference type="PANTHER" id="PTHR44472:SF1">
    <property type="entry name" value="DDB1 AND CUL4 ASSOCIATED FACTOR 4"/>
    <property type="match status" value="1"/>
</dbReference>
<evidence type="ECO:0000313" key="4">
    <source>
        <dbReference type="EMBL" id="OWF53395.1"/>
    </source>
</evidence>
<name>A0A210QXE7_MIZYE</name>
<dbReference type="InterPro" id="IPR015943">
    <property type="entry name" value="WD40/YVTN_repeat-like_dom_sf"/>
</dbReference>
<dbReference type="Proteomes" id="UP000242188">
    <property type="component" value="Unassembled WGS sequence"/>
</dbReference>
<feature type="compositionally biased region" description="Basic and acidic residues" evidence="3">
    <location>
        <begin position="11"/>
        <end position="26"/>
    </location>
</feature>
<dbReference type="STRING" id="6573.A0A210QXE7"/>
<keyword evidence="5" id="KW-1185">Reference proteome</keyword>
<dbReference type="AlphaFoldDB" id="A0A210QXE7"/>
<dbReference type="SUPFAM" id="SSF50978">
    <property type="entry name" value="WD40 repeat-like"/>
    <property type="match status" value="1"/>
</dbReference>
<feature type="region of interest" description="Disordered" evidence="3">
    <location>
        <begin position="1"/>
        <end position="86"/>
    </location>
</feature>